<name>A0A336LIL1_CULSO</name>
<evidence type="ECO:0000256" key="1">
    <source>
        <dbReference type="ARBA" id="ARBA00004304"/>
    </source>
</evidence>
<dbReference type="Pfam" id="PF14960">
    <property type="entry name" value="ATP_synth_reg"/>
    <property type="match status" value="1"/>
</dbReference>
<evidence type="ECO:0000313" key="8">
    <source>
        <dbReference type="EMBL" id="SSX16573.1"/>
    </source>
</evidence>
<proteinExistence type="predicted"/>
<sequence length="99" mass="10559">MAGADSGAEKLTGLSKIFNSSTSAGRANVAKATYAALGLLIVYLSVKPKKNDTFYFFDVSLIKPSVDIDLGRSIGKPRARSHTSEARTPKARETPNNTV</sequence>
<keyword evidence="5 7" id="KW-0472">Membrane</keyword>
<evidence type="ECO:0000256" key="7">
    <source>
        <dbReference type="SAM" id="Phobius"/>
    </source>
</evidence>
<evidence type="ECO:0000313" key="9">
    <source>
        <dbReference type="EMBL" id="SSX35775.1"/>
    </source>
</evidence>
<reference evidence="9" key="2">
    <citation type="submission" date="2018-07" db="EMBL/GenBank/DDBJ databases">
        <authorList>
            <person name="Quirk P.G."/>
            <person name="Krulwich T.A."/>
        </authorList>
    </citation>
    <scope>NUCLEOTIDE SEQUENCE</scope>
</reference>
<dbReference type="EMBL" id="UFQT01004730">
    <property type="protein sequence ID" value="SSX35775.1"/>
    <property type="molecule type" value="Genomic_DNA"/>
</dbReference>
<dbReference type="AlphaFoldDB" id="A0A336LIL1"/>
<dbReference type="EMBL" id="UFQS01004730">
    <property type="protein sequence ID" value="SSX16573.1"/>
    <property type="molecule type" value="Genomic_DNA"/>
</dbReference>
<feature type="compositionally biased region" description="Basic and acidic residues" evidence="6">
    <location>
        <begin position="82"/>
        <end position="93"/>
    </location>
</feature>
<evidence type="ECO:0000256" key="3">
    <source>
        <dbReference type="ARBA" id="ARBA00022989"/>
    </source>
</evidence>
<evidence type="ECO:0000256" key="5">
    <source>
        <dbReference type="ARBA" id="ARBA00023136"/>
    </source>
</evidence>
<gene>
    <name evidence="8" type="primary">CSON011133</name>
</gene>
<dbReference type="PANTHER" id="PTHR34038">
    <property type="entry name" value="ATP SYNTHASE MEMBRANE SUBUNIT DAPIT, MITOCHONDRIAL"/>
    <property type="match status" value="1"/>
</dbReference>
<evidence type="ECO:0000256" key="2">
    <source>
        <dbReference type="ARBA" id="ARBA00022692"/>
    </source>
</evidence>
<keyword evidence="2 7" id="KW-0812">Transmembrane</keyword>
<evidence type="ECO:0000256" key="4">
    <source>
        <dbReference type="ARBA" id="ARBA00023128"/>
    </source>
</evidence>
<feature type="region of interest" description="Disordered" evidence="6">
    <location>
        <begin position="71"/>
        <end position="99"/>
    </location>
</feature>
<dbReference type="InterPro" id="IPR009125">
    <property type="entry name" value="ATPMK"/>
</dbReference>
<dbReference type="VEuPathDB" id="VectorBase:CSON011133"/>
<dbReference type="GO" id="GO:0031966">
    <property type="term" value="C:mitochondrial membrane"/>
    <property type="evidence" value="ECO:0007669"/>
    <property type="project" value="UniProtKB-SubCell"/>
</dbReference>
<protein>
    <submittedName>
        <fullName evidence="8">CSON011133 protein</fullName>
    </submittedName>
</protein>
<keyword evidence="4" id="KW-0496">Mitochondrion</keyword>
<reference evidence="8" key="1">
    <citation type="submission" date="2018-04" db="EMBL/GenBank/DDBJ databases">
        <authorList>
            <person name="Go L.Y."/>
            <person name="Mitchell J.A."/>
        </authorList>
    </citation>
    <scope>NUCLEOTIDE SEQUENCE</scope>
    <source>
        <tissue evidence="8">Whole organism</tissue>
    </source>
</reference>
<evidence type="ECO:0000256" key="6">
    <source>
        <dbReference type="SAM" id="MobiDB-lite"/>
    </source>
</evidence>
<dbReference type="PANTHER" id="PTHR34038:SF1">
    <property type="entry name" value="ATP SYNTHASE MEMBRANE SUBUNIT K, MITOCHONDRIAL"/>
    <property type="match status" value="1"/>
</dbReference>
<feature type="transmembrane region" description="Helical" evidence="7">
    <location>
        <begin position="29"/>
        <end position="46"/>
    </location>
</feature>
<organism evidence="8">
    <name type="scientific">Culicoides sonorensis</name>
    <name type="common">Biting midge</name>
    <dbReference type="NCBI Taxonomy" id="179676"/>
    <lineage>
        <taxon>Eukaryota</taxon>
        <taxon>Metazoa</taxon>
        <taxon>Ecdysozoa</taxon>
        <taxon>Arthropoda</taxon>
        <taxon>Hexapoda</taxon>
        <taxon>Insecta</taxon>
        <taxon>Pterygota</taxon>
        <taxon>Neoptera</taxon>
        <taxon>Endopterygota</taxon>
        <taxon>Diptera</taxon>
        <taxon>Nematocera</taxon>
        <taxon>Chironomoidea</taxon>
        <taxon>Ceratopogonidae</taxon>
        <taxon>Ceratopogoninae</taxon>
        <taxon>Culicoides</taxon>
        <taxon>Monoculicoides</taxon>
    </lineage>
</organism>
<accession>A0A336LIL1</accession>
<keyword evidence="3 7" id="KW-1133">Transmembrane helix</keyword>
<comment type="subcellular location">
    <subcellularLocation>
        <location evidence="1">Mitochondrion membrane</location>
        <topology evidence="1">Single-pass membrane protein</topology>
    </subcellularLocation>
</comment>